<gene>
    <name evidence="4" type="ORF">IPJ48_08935</name>
</gene>
<dbReference type="PROSITE" id="PS00409">
    <property type="entry name" value="PROKAR_NTER_METHYL"/>
    <property type="match status" value="1"/>
</dbReference>
<keyword evidence="3" id="KW-0472">Membrane</keyword>
<dbReference type="AlphaFoldDB" id="A0A9D7ICN7"/>
<dbReference type="PANTHER" id="PTHR30093:SF34">
    <property type="entry name" value="PREPILIN PEPTIDASE-DEPENDENT PROTEIN D"/>
    <property type="match status" value="1"/>
</dbReference>
<dbReference type="PANTHER" id="PTHR30093">
    <property type="entry name" value="GENERAL SECRETION PATHWAY PROTEIN G"/>
    <property type="match status" value="1"/>
</dbReference>
<protein>
    <submittedName>
        <fullName evidence="4">Prepilin-type N-terminal cleavage/methylation domain-containing protein</fullName>
    </submittedName>
</protein>
<sequence length="144" mass="15091">MKRDSGFTLIELMIVIAVIGILAAIALPNYNEYVLRSKITDGLAGLSQMTTKLEQYFQDNRTYVGACAAGTVAPLPPASNNFTYTCPTLNATTYIVLATGVNQMAGFTYTIAPNNAQSTTGVGGGWSAAGLPKACWVKNKGGGC</sequence>
<dbReference type="EMBL" id="JADJNC010000011">
    <property type="protein sequence ID" value="MBK7423200.1"/>
    <property type="molecule type" value="Genomic_DNA"/>
</dbReference>
<proteinExistence type="inferred from homology"/>
<dbReference type="Pfam" id="PF16732">
    <property type="entry name" value="ComP_DUS"/>
    <property type="match status" value="1"/>
</dbReference>
<accession>A0A9D7ICN7</accession>
<dbReference type="InterPro" id="IPR045584">
    <property type="entry name" value="Pilin-like"/>
</dbReference>
<evidence type="ECO:0000256" key="1">
    <source>
        <dbReference type="ARBA" id="ARBA00005233"/>
    </source>
</evidence>
<keyword evidence="3" id="KW-1133">Transmembrane helix</keyword>
<dbReference type="NCBIfam" id="TIGR02532">
    <property type="entry name" value="IV_pilin_GFxxxE"/>
    <property type="match status" value="1"/>
</dbReference>
<dbReference type="PRINTS" id="PR00813">
    <property type="entry name" value="BCTERIALGSPG"/>
</dbReference>
<evidence type="ECO:0000256" key="3">
    <source>
        <dbReference type="SAM" id="Phobius"/>
    </source>
</evidence>
<dbReference type="InterPro" id="IPR031982">
    <property type="entry name" value="PilE-like"/>
</dbReference>
<comment type="similarity">
    <text evidence="1">Belongs to the N-Me-Phe pilin family.</text>
</comment>
<keyword evidence="2" id="KW-0488">Methylation</keyword>
<dbReference type="Proteomes" id="UP000886602">
    <property type="component" value="Unassembled WGS sequence"/>
</dbReference>
<keyword evidence="3" id="KW-0812">Transmembrane</keyword>
<evidence type="ECO:0000256" key="2">
    <source>
        <dbReference type="ARBA" id="ARBA00022481"/>
    </source>
</evidence>
<organism evidence="4 5">
    <name type="scientific">Candidatus Propionivibrio dominans</name>
    <dbReference type="NCBI Taxonomy" id="2954373"/>
    <lineage>
        <taxon>Bacteria</taxon>
        <taxon>Pseudomonadati</taxon>
        <taxon>Pseudomonadota</taxon>
        <taxon>Betaproteobacteria</taxon>
        <taxon>Rhodocyclales</taxon>
        <taxon>Rhodocyclaceae</taxon>
        <taxon>Propionivibrio</taxon>
    </lineage>
</organism>
<dbReference type="Gene3D" id="3.30.700.10">
    <property type="entry name" value="Glycoprotein, Type 4 Pilin"/>
    <property type="match status" value="1"/>
</dbReference>
<dbReference type="Pfam" id="PF07963">
    <property type="entry name" value="N_methyl"/>
    <property type="match status" value="1"/>
</dbReference>
<dbReference type="GO" id="GO:0015627">
    <property type="term" value="C:type II protein secretion system complex"/>
    <property type="evidence" value="ECO:0007669"/>
    <property type="project" value="InterPro"/>
</dbReference>
<dbReference type="InterPro" id="IPR012902">
    <property type="entry name" value="N_methyl_site"/>
</dbReference>
<dbReference type="GO" id="GO:0043683">
    <property type="term" value="P:type IV pilus assembly"/>
    <property type="evidence" value="ECO:0007669"/>
    <property type="project" value="InterPro"/>
</dbReference>
<dbReference type="SUPFAM" id="SSF54523">
    <property type="entry name" value="Pili subunits"/>
    <property type="match status" value="1"/>
</dbReference>
<name>A0A9D7ICN7_9RHOO</name>
<evidence type="ECO:0000313" key="4">
    <source>
        <dbReference type="EMBL" id="MBK7423200.1"/>
    </source>
</evidence>
<dbReference type="GO" id="GO:0015628">
    <property type="term" value="P:protein secretion by the type II secretion system"/>
    <property type="evidence" value="ECO:0007669"/>
    <property type="project" value="InterPro"/>
</dbReference>
<reference evidence="4" key="1">
    <citation type="submission" date="2020-10" db="EMBL/GenBank/DDBJ databases">
        <title>Connecting structure to function with the recovery of over 1000 high-quality activated sludge metagenome-assembled genomes encoding full-length rRNA genes using long-read sequencing.</title>
        <authorList>
            <person name="Singleton C.M."/>
            <person name="Petriglieri F."/>
            <person name="Kristensen J.M."/>
            <person name="Kirkegaard R.H."/>
            <person name="Michaelsen T.Y."/>
            <person name="Andersen M.H."/>
            <person name="Karst S.M."/>
            <person name="Dueholm M.S."/>
            <person name="Nielsen P.H."/>
            <person name="Albertsen M."/>
        </authorList>
    </citation>
    <scope>NUCLEOTIDE SEQUENCE</scope>
    <source>
        <strain evidence="4">EsbW_18-Q3-R4-48_MAXAC.044</strain>
    </source>
</reference>
<evidence type="ECO:0000313" key="5">
    <source>
        <dbReference type="Proteomes" id="UP000886602"/>
    </source>
</evidence>
<feature type="transmembrane region" description="Helical" evidence="3">
    <location>
        <begin position="6"/>
        <end position="27"/>
    </location>
</feature>
<dbReference type="InterPro" id="IPR000983">
    <property type="entry name" value="Bac_GSPG_pilin"/>
</dbReference>
<comment type="caution">
    <text evidence="4">The sequence shown here is derived from an EMBL/GenBank/DDBJ whole genome shotgun (WGS) entry which is preliminary data.</text>
</comment>